<keyword evidence="3 6" id="KW-0812">Transmembrane</keyword>
<dbReference type="InterPro" id="IPR058533">
    <property type="entry name" value="Cation_efflux_TM"/>
</dbReference>
<keyword evidence="4 6" id="KW-1133">Transmembrane helix</keyword>
<dbReference type="PANTHER" id="PTHR43840">
    <property type="entry name" value="MITOCHONDRIAL METAL TRANSPORTER 1-RELATED"/>
    <property type="match status" value="1"/>
</dbReference>
<keyword evidence="5 6" id="KW-0472">Membrane</keyword>
<feature type="domain" description="Cation efflux protein transmembrane" evidence="7">
    <location>
        <begin position="13"/>
        <end position="216"/>
    </location>
</feature>
<dbReference type="InterPro" id="IPR050291">
    <property type="entry name" value="CDF_Transporter"/>
</dbReference>
<feature type="transmembrane region" description="Helical" evidence="6">
    <location>
        <begin position="83"/>
        <end position="104"/>
    </location>
</feature>
<dbReference type="RefSeq" id="WP_248956137.1">
    <property type="nucleotide sequence ID" value="NZ_JAKIKU010000007.1"/>
</dbReference>
<dbReference type="EMBL" id="JAKIKU010000007">
    <property type="protein sequence ID" value="MCL1046473.1"/>
    <property type="molecule type" value="Genomic_DNA"/>
</dbReference>
<evidence type="ECO:0000313" key="8">
    <source>
        <dbReference type="EMBL" id="MCL1046473.1"/>
    </source>
</evidence>
<dbReference type="Gene3D" id="1.20.1510.10">
    <property type="entry name" value="Cation efflux protein transmembrane domain"/>
    <property type="match status" value="1"/>
</dbReference>
<protein>
    <submittedName>
        <fullName evidence="8">Cation transporter</fullName>
    </submittedName>
</protein>
<comment type="subcellular location">
    <subcellularLocation>
        <location evidence="1">Membrane</location>
        <topology evidence="1">Multi-pass membrane protein</topology>
    </subcellularLocation>
</comment>
<keyword evidence="2" id="KW-0813">Transport</keyword>
<dbReference type="InterPro" id="IPR027469">
    <property type="entry name" value="Cation_efflux_TMD_sf"/>
</dbReference>
<evidence type="ECO:0000256" key="6">
    <source>
        <dbReference type="SAM" id="Phobius"/>
    </source>
</evidence>
<feature type="transmembrane region" description="Helical" evidence="6">
    <location>
        <begin position="44"/>
        <end position="62"/>
    </location>
</feature>
<reference evidence="8 9" key="1">
    <citation type="submission" date="2022-01" db="EMBL/GenBank/DDBJ databases">
        <title>Whole genome-based taxonomy of the Shewanellaceae.</title>
        <authorList>
            <person name="Martin-Rodriguez A.J."/>
        </authorList>
    </citation>
    <scope>NUCLEOTIDE SEQUENCE [LARGE SCALE GENOMIC DNA]</scope>
    <source>
        <strain evidence="8 9">DSM 24955</strain>
    </source>
</reference>
<comment type="caution">
    <text evidence="8">The sequence shown here is derived from an EMBL/GenBank/DDBJ whole genome shotgun (WGS) entry which is preliminary data.</text>
</comment>
<evidence type="ECO:0000259" key="7">
    <source>
        <dbReference type="Pfam" id="PF01545"/>
    </source>
</evidence>
<organism evidence="8 9">
    <name type="scientific">Shewanella electrodiphila</name>
    <dbReference type="NCBI Taxonomy" id="934143"/>
    <lineage>
        <taxon>Bacteria</taxon>
        <taxon>Pseudomonadati</taxon>
        <taxon>Pseudomonadota</taxon>
        <taxon>Gammaproteobacteria</taxon>
        <taxon>Alteromonadales</taxon>
        <taxon>Shewanellaceae</taxon>
        <taxon>Shewanella</taxon>
    </lineage>
</organism>
<dbReference type="SUPFAM" id="SSF161111">
    <property type="entry name" value="Cation efflux protein transmembrane domain-like"/>
    <property type="match status" value="1"/>
</dbReference>
<name>A0ABT0KRJ0_9GAMM</name>
<evidence type="ECO:0000256" key="5">
    <source>
        <dbReference type="ARBA" id="ARBA00023136"/>
    </source>
</evidence>
<sequence length="302" mass="33089">MCAKSNKQDKQLLKLSAVAAFSFAILGVIVGLLSGSIVILFDGVYSLISLLLTMLSLAASGYMHGSSRSHFAFGKAMMEPLVVAIKGLVILMLLGYSLFSAFHVFINGGEAIDTSFAAIFGFINLVGCWGVWRWLQHKNQSKKQQSGLLAAEEKQWQMDTVLSAAVCGGLIIAVILEMTPLFHYAVYADSLMMLCIGLYFLKVPFVMLTNALRELLMMKPDQEICSLVRESVSEANGISPQNLKLTGIAKVGPELMVNINVDPKKSHQLLADVQHIRELLNRKLARLSLNVKLNLDIATDVK</sequence>
<feature type="transmembrane region" description="Helical" evidence="6">
    <location>
        <begin position="12"/>
        <end position="38"/>
    </location>
</feature>
<proteinExistence type="predicted"/>
<accession>A0ABT0KRJ0</accession>
<gene>
    <name evidence="8" type="ORF">L2737_14240</name>
</gene>
<feature type="transmembrane region" description="Helical" evidence="6">
    <location>
        <begin position="156"/>
        <end position="176"/>
    </location>
</feature>
<feature type="transmembrane region" description="Helical" evidence="6">
    <location>
        <begin position="116"/>
        <end position="135"/>
    </location>
</feature>
<keyword evidence="9" id="KW-1185">Reference proteome</keyword>
<evidence type="ECO:0000256" key="1">
    <source>
        <dbReference type="ARBA" id="ARBA00004141"/>
    </source>
</evidence>
<evidence type="ECO:0000256" key="4">
    <source>
        <dbReference type="ARBA" id="ARBA00022989"/>
    </source>
</evidence>
<evidence type="ECO:0000256" key="3">
    <source>
        <dbReference type="ARBA" id="ARBA00022692"/>
    </source>
</evidence>
<dbReference type="PANTHER" id="PTHR43840:SF15">
    <property type="entry name" value="MITOCHONDRIAL METAL TRANSPORTER 1-RELATED"/>
    <property type="match status" value="1"/>
</dbReference>
<feature type="transmembrane region" description="Helical" evidence="6">
    <location>
        <begin position="182"/>
        <end position="201"/>
    </location>
</feature>
<evidence type="ECO:0000256" key="2">
    <source>
        <dbReference type="ARBA" id="ARBA00022448"/>
    </source>
</evidence>
<dbReference type="Pfam" id="PF01545">
    <property type="entry name" value="Cation_efflux"/>
    <property type="match status" value="1"/>
</dbReference>
<evidence type="ECO:0000313" key="9">
    <source>
        <dbReference type="Proteomes" id="UP001202134"/>
    </source>
</evidence>
<dbReference type="Proteomes" id="UP001202134">
    <property type="component" value="Unassembled WGS sequence"/>
</dbReference>